<proteinExistence type="predicted"/>
<feature type="region of interest" description="Disordered" evidence="1">
    <location>
        <begin position="273"/>
        <end position="318"/>
    </location>
</feature>
<feature type="domain" description="Ig-like" evidence="3">
    <location>
        <begin position="48"/>
        <end position="153"/>
    </location>
</feature>
<dbReference type="PANTHER" id="PTHR21261:SF2">
    <property type="entry name" value="GH04238P-RELATED"/>
    <property type="match status" value="1"/>
</dbReference>
<dbReference type="EMBL" id="HBUF01365509">
    <property type="protein sequence ID" value="CAG6723351.1"/>
    <property type="molecule type" value="Transcribed_RNA"/>
</dbReference>
<dbReference type="InterPro" id="IPR013783">
    <property type="entry name" value="Ig-like_fold"/>
</dbReference>
<sequence>MNLQRWSLRWNMEFSVSNLVFLVLINLFLLKETECALRIRDLVVPSVVQNGTKSSIVLDCDYEFEGPSAKDGLVVKWFFNNNPTPVYQWIVGKKPQAFGLFKSKLNLNYRASPDEAKTYRAMQIMNPTIELSGEYMCLVSNFETEKSEVKKMTVLVEQKKINLVVDGTIDNKTEKVTKIRINCEVDDVYPEPELSIKMDGKVLSSKVDKDQNDTTDLYNIDAFVVLDVKTLKSPTVSFDCQLTIPEANYTANEYENYELDIFTTTTEVASTTTTTDWPTTSTTTDLPTTSTTDFSTTTDQIETTTEPGSVEEQRDEGAEDAASGLNLLGLPLLLLITMSIASSFGSL</sequence>
<dbReference type="AlphaFoldDB" id="A0A8D8VD20"/>
<dbReference type="Gene3D" id="2.60.40.10">
    <property type="entry name" value="Immunoglobulins"/>
    <property type="match status" value="2"/>
</dbReference>
<dbReference type="PANTHER" id="PTHR21261">
    <property type="entry name" value="BEAT PROTEIN"/>
    <property type="match status" value="1"/>
</dbReference>
<feature type="compositionally biased region" description="Low complexity" evidence="1">
    <location>
        <begin position="273"/>
        <end position="305"/>
    </location>
</feature>
<keyword evidence="2" id="KW-1133">Transmembrane helix</keyword>
<keyword evidence="2" id="KW-0472">Membrane</keyword>
<evidence type="ECO:0000256" key="1">
    <source>
        <dbReference type="SAM" id="MobiDB-lite"/>
    </source>
</evidence>
<evidence type="ECO:0000256" key="2">
    <source>
        <dbReference type="SAM" id="Phobius"/>
    </source>
</evidence>
<dbReference type="InterPro" id="IPR036179">
    <property type="entry name" value="Ig-like_dom_sf"/>
</dbReference>
<dbReference type="SUPFAM" id="SSF48726">
    <property type="entry name" value="Immunoglobulin"/>
    <property type="match status" value="1"/>
</dbReference>
<dbReference type="InterPro" id="IPR007110">
    <property type="entry name" value="Ig-like_dom"/>
</dbReference>
<organism evidence="4">
    <name type="scientific">Cacopsylla melanoneura</name>
    <dbReference type="NCBI Taxonomy" id="428564"/>
    <lineage>
        <taxon>Eukaryota</taxon>
        <taxon>Metazoa</taxon>
        <taxon>Ecdysozoa</taxon>
        <taxon>Arthropoda</taxon>
        <taxon>Hexapoda</taxon>
        <taxon>Insecta</taxon>
        <taxon>Pterygota</taxon>
        <taxon>Neoptera</taxon>
        <taxon>Paraneoptera</taxon>
        <taxon>Hemiptera</taxon>
        <taxon>Sternorrhyncha</taxon>
        <taxon>Psylloidea</taxon>
        <taxon>Psyllidae</taxon>
        <taxon>Psyllinae</taxon>
        <taxon>Cacopsylla</taxon>
    </lineage>
</organism>
<keyword evidence="2" id="KW-0812">Transmembrane</keyword>
<accession>A0A8D8VD20</accession>
<evidence type="ECO:0000313" key="4">
    <source>
        <dbReference type="EMBL" id="CAG6723351.1"/>
    </source>
</evidence>
<dbReference type="PROSITE" id="PS50835">
    <property type="entry name" value="IG_LIKE"/>
    <property type="match status" value="1"/>
</dbReference>
<dbReference type="CDD" id="cd00096">
    <property type="entry name" value="Ig"/>
    <property type="match status" value="1"/>
</dbReference>
<name>A0A8D8VD20_9HEMI</name>
<protein>
    <recommendedName>
        <fullName evidence="3">Ig-like domain-containing protein</fullName>
    </recommendedName>
</protein>
<evidence type="ECO:0000259" key="3">
    <source>
        <dbReference type="PROSITE" id="PS50835"/>
    </source>
</evidence>
<feature type="transmembrane region" description="Helical" evidence="2">
    <location>
        <begin position="12"/>
        <end position="30"/>
    </location>
</feature>
<reference evidence="4" key="1">
    <citation type="submission" date="2021-05" db="EMBL/GenBank/DDBJ databases">
        <authorList>
            <person name="Alioto T."/>
            <person name="Alioto T."/>
            <person name="Gomez Garrido J."/>
        </authorList>
    </citation>
    <scope>NUCLEOTIDE SEQUENCE</scope>
</reference>